<comment type="caution">
    <text evidence="1">The sequence shown here is derived from an EMBL/GenBank/DDBJ whole genome shotgun (WGS) entry which is preliminary data.</text>
</comment>
<proteinExistence type="predicted"/>
<organism evidence="1 2">
    <name type="scientific">Vermiconidia calcicola</name>
    <dbReference type="NCBI Taxonomy" id="1690605"/>
    <lineage>
        <taxon>Eukaryota</taxon>
        <taxon>Fungi</taxon>
        <taxon>Dikarya</taxon>
        <taxon>Ascomycota</taxon>
        <taxon>Pezizomycotina</taxon>
        <taxon>Dothideomycetes</taxon>
        <taxon>Dothideomycetidae</taxon>
        <taxon>Mycosphaerellales</taxon>
        <taxon>Extremaceae</taxon>
        <taxon>Vermiconidia</taxon>
    </lineage>
</organism>
<sequence length="372" mass="41498">MIVLHDPDTLLHDTVELVGAKIRSALESLARIRTIVEKLSESGEHSLRTIQSPLTSDDPSELKALLSIIEWTHGREYLDHLKNAFDQWRVEQLIEQHENILPECFVYPTKVHADPRPPKDVFARAGYFAFDMSSGIMSQTYRSVIASANLASRSVRYVIEFKHIPGHGAPSVFALCRPPGHHCDGNRAGGYCYINNAAVCISKYRSLSPFAESARVGILDLDFHHGNGTQELYYSDPQVFYASIHGEDEFPYYTGAASETGAGDAVGANLNLPLATGSDFEEYMKKLNQALIALRDFRPEFLVVSLGFDTFHLDPLGSFQISTEHYALIAAEVRRVLADLPTVILLEGGYVLEHLGENVKSFLEGWEARMRE</sequence>
<dbReference type="EMBL" id="JAUTXU010000165">
    <property type="protein sequence ID" value="KAK3702139.1"/>
    <property type="molecule type" value="Genomic_DNA"/>
</dbReference>
<protein>
    <submittedName>
        <fullName evidence="1">Uncharacterized protein</fullName>
    </submittedName>
</protein>
<gene>
    <name evidence="1" type="ORF">LTR37_015114</name>
</gene>
<evidence type="ECO:0000313" key="2">
    <source>
        <dbReference type="Proteomes" id="UP001281147"/>
    </source>
</evidence>
<keyword evidence="2" id="KW-1185">Reference proteome</keyword>
<dbReference type="Proteomes" id="UP001281147">
    <property type="component" value="Unassembled WGS sequence"/>
</dbReference>
<reference evidence="1" key="1">
    <citation type="submission" date="2023-07" db="EMBL/GenBank/DDBJ databases">
        <title>Black Yeasts Isolated from many extreme environments.</title>
        <authorList>
            <person name="Coleine C."/>
            <person name="Stajich J.E."/>
            <person name="Selbmann L."/>
        </authorList>
    </citation>
    <scope>NUCLEOTIDE SEQUENCE</scope>
    <source>
        <strain evidence="1">CCFEE 5714</strain>
    </source>
</reference>
<evidence type="ECO:0000313" key="1">
    <source>
        <dbReference type="EMBL" id="KAK3702139.1"/>
    </source>
</evidence>
<name>A0ACC3MRP8_9PEZI</name>
<accession>A0ACC3MRP8</accession>